<organism evidence="18 19">
    <name type="scientific">Bacterioplanes sanyensis</name>
    <dbReference type="NCBI Taxonomy" id="1249553"/>
    <lineage>
        <taxon>Bacteria</taxon>
        <taxon>Pseudomonadati</taxon>
        <taxon>Pseudomonadota</taxon>
        <taxon>Gammaproteobacteria</taxon>
        <taxon>Oceanospirillales</taxon>
        <taxon>Oceanospirillaceae</taxon>
        <taxon>Bacterioplanes</taxon>
    </lineage>
</organism>
<evidence type="ECO:0000256" key="5">
    <source>
        <dbReference type="ARBA" id="ARBA00022645"/>
    </source>
</evidence>
<keyword evidence="8 18" id="KW-0378">Hydrolase</keyword>
<dbReference type="InterPro" id="IPR018044">
    <property type="entry name" value="Peptidase_S11"/>
</dbReference>
<protein>
    <recommendedName>
        <fullName evidence="4">serine-type D-Ala-D-Ala carboxypeptidase</fullName>
        <ecNumber evidence="4">3.4.16.4</ecNumber>
    </recommendedName>
</protein>
<evidence type="ECO:0000256" key="16">
    <source>
        <dbReference type="SAM" id="SignalP"/>
    </source>
</evidence>
<evidence type="ECO:0000256" key="12">
    <source>
        <dbReference type="ARBA" id="ARBA00034000"/>
    </source>
</evidence>
<dbReference type="PANTHER" id="PTHR21581:SF6">
    <property type="entry name" value="TRAFFICKING PROTEIN PARTICLE COMPLEX SUBUNIT 12"/>
    <property type="match status" value="1"/>
</dbReference>
<reference evidence="18 19" key="1">
    <citation type="submission" date="2017-07" db="EMBL/GenBank/DDBJ databases">
        <title>Annotated genome sequence of Bacterioplanes sanyensis isolated from Red Sea.</title>
        <authorList>
            <person name="Rehman Z.U."/>
        </authorList>
    </citation>
    <scope>NUCLEOTIDE SEQUENCE [LARGE SCALE GENOMIC DNA]</scope>
    <source>
        <strain evidence="18 19">NV9</strain>
    </source>
</reference>
<dbReference type="Gene3D" id="3.40.710.10">
    <property type="entry name" value="DD-peptidase/beta-lactamase superfamily"/>
    <property type="match status" value="1"/>
</dbReference>
<dbReference type="GO" id="GO:0009252">
    <property type="term" value="P:peptidoglycan biosynthetic process"/>
    <property type="evidence" value="ECO:0007669"/>
    <property type="project" value="UniProtKB-UniPathway"/>
</dbReference>
<dbReference type="OrthoDB" id="9795979at2"/>
<evidence type="ECO:0000256" key="8">
    <source>
        <dbReference type="ARBA" id="ARBA00022801"/>
    </source>
</evidence>
<dbReference type="SUPFAM" id="SSF56601">
    <property type="entry name" value="beta-lactamase/transpeptidase-like"/>
    <property type="match status" value="1"/>
</dbReference>
<keyword evidence="9" id="KW-0133">Cell shape</keyword>
<name>A0A222FQL2_9GAMM</name>
<feature type="domain" description="Peptidase S11 D-Ala-D-Ala carboxypeptidase A C-terminal" evidence="17">
    <location>
        <begin position="273"/>
        <end position="363"/>
    </location>
</feature>
<comment type="function">
    <text evidence="1">Removes C-terminal D-alanyl residues from sugar-peptide cell wall precursors.</text>
</comment>
<evidence type="ECO:0000313" key="19">
    <source>
        <dbReference type="Proteomes" id="UP000202440"/>
    </source>
</evidence>
<feature type="signal peptide" evidence="16">
    <location>
        <begin position="1"/>
        <end position="19"/>
    </location>
</feature>
<evidence type="ECO:0000256" key="1">
    <source>
        <dbReference type="ARBA" id="ARBA00003217"/>
    </source>
</evidence>
<dbReference type="Pfam" id="PF07943">
    <property type="entry name" value="PBP5_C"/>
    <property type="match status" value="1"/>
</dbReference>
<dbReference type="SMART" id="SM00936">
    <property type="entry name" value="PBP5_C"/>
    <property type="match status" value="1"/>
</dbReference>
<dbReference type="GO" id="GO:0009002">
    <property type="term" value="F:serine-type D-Ala-D-Ala carboxypeptidase activity"/>
    <property type="evidence" value="ECO:0007669"/>
    <property type="project" value="UniProtKB-EC"/>
</dbReference>
<dbReference type="Pfam" id="PF00768">
    <property type="entry name" value="Peptidase_S11"/>
    <property type="match status" value="1"/>
</dbReference>
<comment type="catalytic activity">
    <reaction evidence="12">
        <text>Preferential cleavage: (Ac)2-L-Lys-D-Ala-|-D-Ala. Also transpeptidation of peptidyl-alanyl moieties that are N-acyl substituents of D-alanine.</text>
        <dbReference type="EC" id="3.4.16.4"/>
    </reaction>
</comment>
<keyword evidence="19" id="KW-1185">Reference proteome</keyword>
<evidence type="ECO:0000256" key="10">
    <source>
        <dbReference type="ARBA" id="ARBA00022984"/>
    </source>
</evidence>
<keyword evidence="7 16" id="KW-0732">Signal</keyword>
<dbReference type="AlphaFoldDB" id="A0A222FQL2"/>
<dbReference type="InterPro" id="IPR001967">
    <property type="entry name" value="Peptidase_S11_N"/>
</dbReference>
<evidence type="ECO:0000256" key="9">
    <source>
        <dbReference type="ARBA" id="ARBA00022960"/>
    </source>
</evidence>
<dbReference type="EC" id="3.4.16.4" evidence="4"/>
<feature type="chain" id="PRO_5012510716" description="serine-type D-Ala-D-Ala carboxypeptidase" evidence="16">
    <location>
        <begin position="20"/>
        <end position="385"/>
    </location>
</feature>
<evidence type="ECO:0000256" key="4">
    <source>
        <dbReference type="ARBA" id="ARBA00012448"/>
    </source>
</evidence>
<dbReference type="InterPro" id="IPR012338">
    <property type="entry name" value="Beta-lactam/transpept-like"/>
</dbReference>
<evidence type="ECO:0000313" key="18">
    <source>
        <dbReference type="EMBL" id="ASP41002.1"/>
    </source>
</evidence>
<comment type="similarity">
    <text evidence="3 15">Belongs to the peptidase S11 family.</text>
</comment>
<feature type="active site" evidence="13">
    <location>
        <position position="118"/>
    </location>
</feature>
<feature type="active site" description="Acyl-ester intermediate" evidence="13">
    <location>
        <position position="58"/>
    </location>
</feature>
<dbReference type="GO" id="GO:0006508">
    <property type="term" value="P:proteolysis"/>
    <property type="evidence" value="ECO:0007669"/>
    <property type="project" value="UniProtKB-KW"/>
</dbReference>
<dbReference type="InterPro" id="IPR012907">
    <property type="entry name" value="Peptidase_S11_C"/>
</dbReference>
<dbReference type="SUPFAM" id="SSF69189">
    <property type="entry name" value="Penicillin-binding protein associated domain"/>
    <property type="match status" value="1"/>
</dbReference>
<feature type="binding site" evidence="14">
    <location>
        <position position="223"/>
    </location>
    <ligand>
        <name>substrate</name>
    </ligand>
</feature>
<dbReference type="UniPathway" id="UPA00219"/>
<gene>
    <name evidence="18" type="ORF">CHH28_19500</name>
</gene>
<dbReference type="GO" id="GO:0008360">
    <property type="term" value="P:regulation of cell shape"/>
    <property type="evidence" value="ECO:0007669"/>
    <property type="project" value="UniProtKB-KW"/>
</dbReference>
<dbReference type="Proteomes" id="UP000202440">
    <property type="component" value="Chromosome"/>
</dbReference>
<evidence type="ECO:0000256" key="3">
    <source>
        <dbReference type="ARBA" id="ARBA00007164"/>
    </source>
</evidence>
<dbReference type="InterPro" id="IPR015956">
    <property type="entry name" value="Peniciliin-bd_prot_C_sf"/>
</dbReference>
<dbReference type="Gene3D" id="2.60.410.10">
    <property type="entry name" value="D-Ala-D-Ala carboxypeptidase, C-terminal domain"/>
    <property type="match status" value="1"/>
</dbReference>
<proteinExistence type="inferred from homology"/>
<dbReference type="PROSITE" id="PS51257">
    <property type="entry name" value="PROKAR_LIPOPROTEIN"/>
    <property type="match status" value="1"/>
</dbReference>
<dbReference type="EMBL" id="CP022530">
    <property type="protein sequence ID" value="ASP41002.1"/>
    <property type="molecule type" value="Genomic_DNA"/>
</dbReference>
<evidence type="ECO:0000256" key="2">
    <source>
        <dbReference type="ARBA" id="ARBA00004752"/>
    </source>
</evidence>
<dbReference type="GO" id="GO:0071555">
    <property type="term" value="P:cell wall organization"/>
    <property type="evidence" value="ECO:0007669"/>
    <property type="project" value="UniProtKB-KW"/>
</dbReference>
<evidence type="ECO:0000256" key="14">
    <source>
        <dbReference type="PIRSR" id="PIRSR618044-2"/>
    </source>
</evidence>
<evidence type="ECO:0000256" key="7">
    <source>
        <dbReference type="ARBA" id="ARBA00022729"/>
    </source>
</evidence>
<evidence type="ECO:0000259" key="17">
    <source>
        <dbReference type="SMART" id="SM00936"/>
    </source>
</evidence>
<dbReference type="InterPro" id="IPR037167">
    <property type="entry name" value="Peptidase_S11_C_sf"/>
</dbReference>
<evidence type="ECO:0000256" key="15">
    <source>
        <dbReference type="RuleBase" id="RU004016"/>
    </source>
</evidence>
<keyword evidence="10" id="KW-0573">Peptidoglycan synthesis</keyword>
<dbReference type="PRINTS" id="PR00725">
    <property type="entry name" value="DADACBPTASE1"/>
</dbReference>
<sequence length="385" mass="42845">MLRISVVLLTLFSSCLSMASMIIPAPPKLAADAYILMDADTGQIIVEHEADKRRPPASLTKMMTSYIAVHELQLGNVSEDTMIPISVKAWQKGGSKMFVREGTEVPLIDLLRGIIVQSGNDASVAVAEYFSGSEEAYADWMNQYAKTFGMDNTHFLNATGWPVEGHYSTARDMAVLARHIIKDHPEFYSLYAEKYYEYNDIRQPNRNKLLWRRSSHFTVDGLKTGHTDEAGYCLAASAESEGTRFIAVVMGTRNDDARTRETQKLLAYGFRYYQTQQIHSAGDVLQTQPVWLGQSDTLDLVLENDLSLTLPRGGDDELVKVVNYNEYLEAPIEQGQVVGSLSITRDGDVVAERPLIAANAVAEAGFFGRLFGKIQLFFARLFATS</sequence>
<comment type="pathway">
    <text evidence="2">Cell wall biogenesis; peptidoglycan biosynthesis.</text>
</comment>
<evidence type="ECO:0000256" key="13">
    <source>
        <dbReference type="PIRSR" id="PIRSR618044-1"/>
    </source>
</evidence>
<keyword evidence="6" id="KW-0645">Protease</keyword>
<evidence type="ECO:0000256" key="6">
    <source>
        <dbReference type="ARBA" id="ARBA00022670"/>
    </source>
</evidence>
<dbReference type="PANTHER" id="PTHR21581">
    <property type="entry name" value="D-ALANYL-D-ALANINE CARBOXYPEPTIDASE"/>
    <property type="match status" value="1"/>
</dbReference>
<evidence type="ECO:0000256" key="11">
    <source>
        <dbReference type="ARBA" id="ARBA00023316"/>
    </source>
</evidence>
<accession>A0A222FQL2</accession>
<keyword evidence="11" id="KW-0961">Cell wall biogenesis/degradation</keyword>
<keyword evidence="5 18" id="KW-0121">Carboxypeptidase</keyword>
<dbReference type="KEGG" id="bsan:CHH28_19500"/>
<feature type="active site" description="Proton acceptor" evidence="13">
    <location>
        <position position="61"/>
    </location>
</feature>